<dbReference type="InterPro" id="IPR001938">
    <property type="entry name" value="Thaumatin"/>
</dbReference>
<dbReference type="InterPro" id="IPR037176">
    <property type="entry name" value="Osmotin/thaumatin-like_sf"/>
</dbReference>
<proteinExistence type="predicted"/>
<dbReference type="Pfam" id="PF00314">
    <property type="entry name" value="Thaumatin"/>
    <property type="match status" value="1"/>
</dbReference>
<dbReference type="Gene3D" id="2.60.110.10">
    <property type="entry name" value="Thaumatin"/>
    <property type="match status" value="1"/>
</dbReference>
<keyword evidence="5" id="KW-1185">Reference proteome</keyword>
<protein>
    <submittedName>
        <fullName evidence="4">Uncharacterized protein</fullName>
    </submittedName>
</protein>
<name>A0AAW1Q395_9CHLO</name>
<dbReference type="PROSITE" id="PS50056">
    <property type="entry name" value="TYR_PHOSPHATASE_2"/>
    <property type="match status" value="1"/>
</dbReference>
<dbReference type="Pfam" id="PF00782">
    <property type="entry name" value="DSPc"/>
    <property type="match status" value="1"/>
</dbReference>
<feature type="compositionally biased region" description="Basic and acidic residues" evidence="1">
    <location>
        <begin position="1"/>
        <end position="12"/>
    </location>
</feature>
<dbReference type="PANTHER" id="PTHR47100">
    <property type="entry name" value="DUAL SPECIFICITY PROTEIN PHOSPHATASE PHS1"/>
    <property type="match status" value="1"/>
</dbReference>
<dbReference type="Pfam" id="PF09192">
    <property type="entry name" value="Act-Frag_cataly"/>
    <property type="match status" value="1"/>
</dbReference>
<dbReference type="GO" id="GO:0004721">
    <property type="term" value="F:phosphoprotein phosphatase activity"/>
    <property type="evidence" value="ECO:0007669"/>
    <property type="project" value="InterPro"/>
</dbReference>
<dbReference type="SMART" id="SM00205">
    <property type="entry name" value="THN"/>
    <property type="match status" value="1"/>
</dbReference>
<dbReference type="PANTHER" id="PTHR47100:SF5">
    <property type="entry name" value="DUAL SPECIFICITY PROTEIN PHOSPHATASE PHS1"/>
    <property type="match status" value="1"/>
</dbReference>
<dbReference type="Proteomes" id="UP001489004">
    <property type="component" value="Unassembled WGS sequence"/>
</dbReference>
<dbReference type="SUPFAM" id="SSF52799">
    <property type="entry name" value="(Phosphotyrosine protein) phosphatases II"/>
    <property type="match status" value="1"/>
</dbReference>
<feature type="compositionally biased region" description="Low complexity" evidence="1">
    <location>
        <begin position="15"/>
        <end position="27"/>
    </location>
</feature>
<dbReference type="InterPro" id="IPR020422">
    <property type="entry name" value="TYR_PHOSPHATASE_DUAL_dom"/>
</dbReference>
<organism evidence="4 5">
    <name type="scientific">[Myrmecia] bisecta</name>
    <dbReference type="NCBI Taxonomy" id="41462"/>
    <lineage>
        <taxon>Eukaryota</taxon>
        <taxon>Viridiplantae</taxon>
        <taxon>Chlorophyta</taxon>
        <taxon>core chlorophytes</taxon>
        <taxon>Trebouxiophyceae</taxon>
        <taxon>Trebouxiales</taxon>
        <taxon>Trebouxiaceae</taxon>
        <taxon>Myrmecia</taxon>
    </lineage>
</organism>
<dbReference type="EMBL" id="JALJOR010000005">
    <property type="protein sequence ID" value="KAK9816445.1"/>
    <property type="molecule type" value="Genomic_DNA"/>
</dbReference>
<feature type="region of interest" description="Disordered" evidence="1">
    <location>
        <begin position="1"/>
        <end position="82"/>
    </location>
</feature>
<dbReference type="InterPro" id="IPR036940">
    <property type="entry name" value="PI3/4_kinase_cat_sf"/>
</dbReference>
<feature type="domain" description="Tyrosine-protein phosphatase" evidence="2">
    <location>
        <begin position="618"/>
        <end position="760"/>
    </location>
</feature>
<dbReference type="Gene3D" id="1.10.1070.11">
    <property type="entry name" value="Phosphatidylinositol 3-/4-kinase, catalytic domain"/>
    <property type="match status" value="1"/>
</dbReference>
<dbReference type="CDD" id="cd14498">
    <property type="entry name" value="DSP"/>
    <property type="match status" value="1"/>
</dbReference>
<feature type="domain" description="Tyrosine specific protein phosphatases" evidence="3">
    <location>
        <begin position="680"/>
        <end position="739"/>
    </location>
</feature>
<evidence type="ECO:0000313" key="5">
    <source>
        <dbReference type="Proteomes" id="UP001489004"/>
    </source>
</evidence>
<evidence type="ECO:0000313" key="4">
    <source>
        <dbReference type="EMBL" id="KAK9816445.1"/>
    </source>
</evidence>
<dbReference type="SUPFAM" id="SSF49870">
    <property type="entry name" value="Osmotin, thaumatin-like protein"/>
    <property type="match status" value="1"/>
</dbReference>
<dbReference type="GO" id="GO:0009737">
    <property type="term" value="P:response to abscisic acid"/>
    <property type="evidence" value="ECO:0007669"/>
    <property type="project" value="InterPro"/>
</dbReference>
<dbReference type="GO" id="GO:0043622">
    <property type="term" value="P:cortical microtubule organization"/>
    <property type="evidence" value="ECO:0007669"/>
    <property type="project" value="InterPro"/>
</dbReference>
<dbReference type="AlphaFoldDB" id="A0AAW1Q395"/>
<sequence length="1015" mass="109420">MTGQSLHERRQLPESPAGSSDSLASSSGLGGHSEVPASAVPTLPVPRRRRSDQSEAASQPVGSSPRGPPPHRSMRPPDLPISPQRLALGLAAGTVVAVQDKALSSAGVSRVAEEAAEIAALLYEATQLGLDPVKTPKSARLGPTRGRSYHVAANSHERLAAAVPMPVGAGKVDWGRLMQVISTEALQEEEITDDPSGGLSSPRGELLEINSGGHVMFCFFPPDASGVAPRERCLLVKFHPSRMLTQSEQFANELTRHLGICAPACRILRQQGNDEWKAAQEAAERCQAAELGEQMTRCSCMLVMEYIPGQVLLQTQEPFQEAHVQQTAADLGRLFMLDMLLGNSDRLPCEALGWRGNIHNILFCTAGALEGRIVAIDSVVQRRPPGGLVSAEDASCNRLTELALNDIQAAGKILQEAVSSSAVAVEAMTPPGAAATFQQELRRTVQATMRVKGLLEMMYDKLGEWLGDFFRDIKAAREREEAAAGGEAPTEHSTTPRKHMMPVRRSSTSPRIDLGHLGHPDPVVSTTQEIRSINREALNNDAIKAVVDSHKEQIRENGEKLRAAVEEWQLKRNVPEPRLTTGFLDGTNPIVDIYELNVRLEHMLPRLRILQDAAATARPTRLLPFLYVSGAVEANSLHLLRHLGVTHILNATEDLLQPEEDAGFTCLRCPIRDDEEEDITQYFASSRAFIDSAKACGGAVLVHCHEGKSRSITLALAYLMQTKRWTLKQALQFVSRHRPEVSPNAGFMAKLLELDQKLHGKKTVKVKKTKPDPQVCPICEEKVGISLQSLVFHMKKHHPEATSELVQPSFVGNAVLDTYQANGIGSKTTSYVLPGNGQRSLPLDASSLDGVIWASPHGNANVSAATVASFTNGFTCRGTAASCAPPTRDIYNVDVSAAYNLPIEISPIGSNATGPNTTTTENRPVFPSCPSTSCKINSLAAFCKPPNVLQGPDNACINVQGATSPSNITLGETPPAPTGSIPFQQACPDAVSYADFGAMRHICPTGTSYNVIFCP</sequence>
<comment type="caution">
    <text evidence="4">The sequence shown here is derived from an EMBL/GenBank/DDBJ whole genome shotgun (WGS) entry which is preliminary data.</text>
</comment>
<accession>A0AAW1Q395</accession>
<gene>
    <name evidence="4" type="ORF">WJX72_000348</name>
</gene>
<dbReference type="SMART" id="SM00195">
    <property type="entry name" value="DSPc"/>
    <property type="match status" value="1"/>
</dbReference>
<evidence type="ECO:0000259" key="3">
    <source>
        <dbReference type="PROSITE" id="PS50056"/>
    </source>
</evidence>
<dbReference type="InterPro" id="IPR015275">
    <property type="entry name" value="Actin-fragmin_kin_cat_dom"/>
</dbReference>
<reference evidence="4 5" key="1">
    <citation type="journal article" date="2024" name="Nat. Commun.">
        <title>Phylogenomics reveals the evolutionary origins of lichenization in chlorophyte algae.</title>
        <authorList>
            <person name="Puginier C."/>
            <person name="Libourel C."/>
            <person name="Otte J."/>
            <person name="Skaloud P."/>
            <person name="Haon M."/>
            <person name="Grisel S."/>
            <person name="Petersen M."/>
            <person name="Berrin J.G."/>
            <person name="Delaux P.M."/>
            <person name="Dal Grande F."/>
            <person name="Keller J."/>
        </authorList>
    </citation>
    <scope>NUCLEOTIDE SEQUENCE [LARGE SCALE GENOMIC DNA]</scope>
    <source>
        <strain evidence="4 5">SAG 2043</strain>
    </source>
</reference>
<dbReference type="InterPro" id="IPR029021">
    <property type="entry name" value="Prot-tyrosine_phosphatase-like"/>
</dbReference>
<dbReference type="Gene3D" id="3.90.190.10">
    <property type="entry name" value="Protein tyrosine phosphatase superfamily"/>
    <property type="match status" value="1"/>
</dbReference>
<dbReference type="InterPro" id="IPR011009">
    <property type="entry name" value="Kinase-like_dom_sf"/>
</dbReference>
<dbReference type="InterPro" id="IPR000340">
    <property type="entry name" value="Dual-sp_phosphatase_cat-dom"/>
</dbReference>
<dbReference type="PROSITE" id="PS50054">
    <property type="entry name" value="TYR_PHOSPHATASE_DUAL"/>
    <property type="match status" value="1"/>
</dbReference>
<feature type="region of interest" description="Disordered" evidence="1">
    <location>
        <begin position="480"/>
        <end position="521"/>
    </location>
</feature>
<dbReference type="SUPFAM" id="SSF56112">
    <property type="entry name" value="Protein kinase-like (PK-like)"/>
    <property type="match status" value="1"/>
</dbReference>
<dbReference type="InterPro" id="IPR000387">
    <property type="entry name" value="Tyr_Pase_dom"/>
</dbReference>
<dbReference type="InterPro" id="IPR035010">
    <property type="entry name" value="PHS1"/>
</dbReference>
<evidence type="ECO:0000256" key="1">
    <source>
        <dbReference type="SAM" id="MobiDB-lite"/>
    </source>
</evidence>
<evidence type="ECO:0000259" key="2">
    <source>
        <dbReference type="PROSITE" id="PS50054"/>
    </source>
</evidence>
<dbReference type="PROSITE" id="PS51367">
    <property type="entry name" value="THAUMATIN_2"/>
    <property type="match status" value="1"/>
</dbReference>